<dbReference type="STRING" id="150374.A0A0M9VUF9"/>
<sequence>MAYSDTMFVIDLVKGEIVKQVHTDYQYSMMKRGRYICAATRNGSVNLLDPLTFAVVKTWNAHSALINDMDAQHDFIVTCGYSLRQGQNYMLDPFLNVFDIKKMSSMSPIPFPAGAAYVRMHPRLLTTSIVISQSGQMHVVDFMNPNTSNVRQANVLTYLSMFEIAPSGEAMALTDAECFIHLWGSPAKLHFVDLPTPTEFATPDEAVPSIEWTPETPLNSIGLPYYREVLASAWPAVVSDAGAPPPKFDAQFLSTLKPADFGLYGRNTRGLRRNQVEDTRSVHRSTNSGLKAPKFLSEKARELAKSETPALDEKVDELLNPLSEMEVESRKSELPMMYRNVEIKYSKFGVDDFDFG</sequence>
<evidence type="ECO:0000259" key="1">
    <source>
        <dbReference type="Pfam" id="PF20770"/>
    </source>
</evidence>
<dbReference type="SUPFAM" id="SSF50978">
    <property type="entry name" value="WD40 repeat-like"/>
    <property type="match status" value="1"/>
</dbReference>
<reference evidence="2 3" key="1">
    <citation type="submission" date="2015-07" db="EMBL/GenBank/DDBJ databases">
        <title>The genome of the fungus Escovopsis weberi, a specialized disease agent of ant agriculture.</title>
        <authorList>
            <person name="de Man T.J."/>
            <person name="Stajich J.E."/>
            <person name="Kubicek C.P."/>
            <person name="Chenthamara K."/>
            <person name="Atanasova L."/>
            <person name="Druzhinina I.S."/>
            <person name="Birnbaum S."/>
            <person name="Barribeau S.M."/>
            <person name="Teiling C."/>
            <person name="Suen G."/>
            <person name="Currie C."/>
            <person name="Gerardo N.M."/>
        </authorList>
    </citation>
    <scope>NUCLEOTIDE SEQUENCE [LARGE SCALE GENOMIC DNA]</scope>
</reference>
<dbReference type="EMBL" id="LGSR01000019">
    <property type="protein sequence ID" value="KOS19862.1"/>
    <property type="molecule type" value="Genomic_DNA"/>
</dbReference>
<dbReference type="PANTHER" id="PTHR15728:SF0">
    <property type="entry name" value="PAN2-PAN3 DEADENYLATION COMPLEX CATALYTIC SUBUNIT PAN2"/>
    <property type="match status" value="1"/>
</dbReference>
<dbReference type="Gene3D" id="2.130.10.10">
    <property type="entry name" value="YVTN repeat-like/Quinoprotein amine dehydrogenase"/>
    <property type="match status" value="1"/>
</dbReference>
<dbReference type="InterPro" id="IPR036322">
    <property type="entry name" value="WD40_repeat_dom_sf"/>
</dbReference>
<proteinExistence type="predicted"/>
<gene>
    <name evidence="2" type="ORF">ESCO_005584</name>
</gene>
<accession>A0A0M9VUF9</accession>
<dbReference type="InterPro" id="IPR050785">
    <property type="entry name" value="PAN2-PAN3_catalytic_subunit"/>
</dbReference>
<keyword evidence="3" id="KW-1185">Reference proteome</keyword>
<dbReference type="InterPro" id="IPR015943">
    <property type="entry name" value="WD40/YVTN_repeat-like_dom_sf"/>
</dbReference>
<organism evidence="2 3">
    <name type="scientific">Escovopsis weberi</name>
    <dbReference type="NCBI Taxonomy" id="150374"/>
    <lineage>
        <taxon>Eukaryota</taxon>
        <taxon>Fungi</taxon>
        <taxon>Dikarya</taxon>
        <taxon>Ascomycota</taxon>
        <taxon>Pezizomycotina</taxon>
        <taxon>Sordariomycetes</taxon>
        <taxon>Hypocreomycetidae</taxon>
        <taxon>Hypocreales</taxon>
        <taxon>Hypocreaceae</taxon>
        <taxon>Escovopsis</taxon>
    </lineage>
</organism>
<dbReference type="OrthoDB" id="16516at2759"/>
<feature type="domain" description="PAN2-PAN3 deadenylation complex catalytic subunit PAN2 N-terminal" evidence="1">
    <location>
        <begin position="26"/>
        <end position="183"/>
    </location>
</feature>
<dbReference type="GO" id="GO:0000289">
    <property type="term" value="P:nuclear-transcribed mRNA poly(A) tail shortening"/>
    <property type="evidence" value="ECO:0007669"/>
    <property type="project" value="TreeGrafter"/>
</dbReference>
<dbReference type="GO" id="GO:0004535">
    <property type="term" value="F:poly(A)-specific ribonuclease activity"/>
    <property type="evidence" value="ECO:0007669"/>
    <property type="project" value="TreeGrafter"/>
</dbReference>
<dbReference type="GO" id="GO:0031251">
    <property type="term" value="C:PAN complex"/>
    <property type="evidence" value="ECO:0007669"/>
    <property type="project" value="TreeGrafter"/>
</dbReference>
<comment type="caution">
    <text evidence="2">The sequence shown here is derived from an EMBL/GenBank/DDBJ whole genome shotgun (WGS) entry which is preliminary data.</text>
</comment>
<evidence type="ECO:0000313" key="3">
    <source>
        <dbReference type="Proteomes" id="UP000053831"/>
    </source>
</evidence>
<dbReference type="AlphaFoldDB" id="A0A0M9VUF9"/>
<dbReference type="Pfam" id="PF20770">
    <property type="entry name" value="PAN2_N"/>
    <property type="match status" value="1"/>
</dbReference>
<evidence type="ECO:0000313" key="2">
    <source>
        <dbReference type="EMBL" id="KOS19862.1"/>
    </source>
</evidence>
<protein>
    <submittedName>
        <fullName evidence="2">PAB-dependent poly(A)-specific ribonuclease subunit PAN2</fullName>
    </submittedName>
</protein>
<dbReference type="Proteomes" id="UP000053831">
    <property type="component" value="Unassembled WGS sequence"/>
</dbReference>
<dbReference type="PANTHER" id="PTHR15728">
    <property type="entry name" value="DEADENYLATION COMPLEX CATALYTIC SUBUNIT PAN2"/>
    <property type="match status" value="1"/>
</dbReference>
<dbReference type="GO" id="GO:0000932">
    <property type="term" value="C:P-body"/>
    <property type="evidence" value="ECO:0007669"/>
    <property type="project" value="TreeGrafter"/>
</dbReference>
<dbReference type="InterPro" id="IPR048841">
    <property type="entry name" value="PAN2_N"/>
</dbReference>
<name>A0A0M9VUF9_ESCWE</name>